<dbReference type="EMBL" id="GIBP01010510">
    <property type="protein sequence ID" value="NDV39479.1"/>
    <property type="molecule type" value="Transcribed_RNA"/>
</dbReference>
<protein>
    <submittedName>
        <fullName evidence="1">Uncharacterized protein</fullName>
    </submittedName>
</protein>
<evidence type="ECO:0000313" key="1">
    <source>
        <dbReference type="EMBL" id="NDV39479.1"/>
    </source>
</evidence>
<sequence length="91" mass="10184">MVLISSGFSIESSKAGSILFPLRRTELRVKLDSIASMIDLAPAILILLLEISILVRVELHFRYSEIDIAPSSPIKLLPRSKKVRVLLSLRE</sequence>
<name>A0A6B2LQI5_9EUKA</name>
<organism evidence="1">
    <name type="scientific">Arcella intermedia</name>
    <dbReference type="NCBI Taxonomy" id="1963864"/>
    <lineage>
        <taxon>Eukaryota</taxon>
        <taxon>Amoebozoa</taxon>
        <taxon>Tubulinea</taxon>
        <taxon>Elardia</taxon>
        <taxon>Arcellinida</taxon>
        <taxon>Sphaerothecina</taxon>
        <taxon>Arcellidae</taxon>
        <taxon>Arcella</taxon>
    </lineage>
</organism>
<dbReference type="AlphaFoldDB" id="A0A6B2LQI5"/>
<reference evidence="1" key="1">
    <citation type="journal article" date="2020" name="J. Eukaryot. Microbiol.">
        <title>De novo Sequencing, Assembly and Annotation of the Transcriptome for the Free-Living Testate Amoeba Arcella intermedia.</title>
        <authorList>
            <person name="Ribeiro G.M."/>
            <person name="Porfirio-Sousa A.L."/>
            <person name="Maurer-Alcala X.X."/>
            <person name="Katz L.A."/>
            <person name="Lahr D.J.G."/>
        </authorList>
    </citation>
    <scope>NUCLEOTIDE SEQUENCE</scope>
</reference>
<accession>A0A6B2LQI5</accession>
<proteinExistence type="predicted"/>